<proteinExistence type="predicted"/>
<dbReference type="Gene3D" id="3.40.30.10">
    <property type="entry name" value="Glutaredoxin"/>
    <property type="match status" value="1"/>
</dbReference>
<dbReference type="Pfam" id="PF13905">
    <property type="entry name" value="Thioredoxin_8"/>
    <property type="match status" value="1"/>
</dbReference>
<dbReference type="Proteomes" id="UP000315750">
    <property type="component" value="Chromosome"/>
</dbReference>
<feature type="domain" description="Thioredoxin" evidence="1">
    <location>
        <begin position="36"/>
        <end position="173"/>
    </location>
</feature>
<dbReference type="KEGG" id="amuc:Pan181_48960"/>
<dbReference type="AlphaFoldDB" id="A0A518AV92"/>
<dbReference type="SUPFAM" id="SSF52833">
    <property type="entry name" value="Thioredoxin-like"/>
    <property type="match status" value="1"/>
</dbReference>
<dbReference type="OrthoDB" id="288837at2"/>
<dbReference type="CDD" id="cd02966">
    <property type="entry name" value="TlpA_like_family"/>
    <property type="match status" value="1"/>
</dbReference>
<accession>A0A518AV92</accession>
<gene>
    <name evidence="2" type="primary">resA_12</name>
    <name evidence="2" type="ORF">Pan181_48960</name>
</gene>
<dbReference type="PANTHER" id="PTHR42852:SF13">
    <property type="entry name" value="PROTEIN DIPZ"/>
    <property type="match status" value="1"/>
</dbReference>
<evidence type="ECO:0000313" key="3">
    <source>
        <dbReference type="Proteomes" id="UP000315750"/>
    </source>
</evidence>
<organism evidence="2 3">
    <name type="scientific">Aeoliella mucimassa</name>
    <dbReference type="NCBI Taxonomy" id="2527972"/>
    <lineage>
        <taxon>Bacteria</taxon>
        <taxon>Pseudomonadati</taxon>
        <taxon>Planctomycetota</taxon>
        <taxon>Planctomycetia</taxon>
        <taxon>Pirellulales</taxon>
        <taxon>Lacipirellulaceae</taxon>
        <taxon>Aeoliella</taxon>
    </lineage>
</organism>
<sequence length="173" mass="18861">MAKSNNLTLWVFLLLGAAAIVLYLRLPRLPAGSPTIPLPTPLPTVKVEGWTNTSSPPKAADLKGKWVLVDCWATWCGPCRAAMPELAAFRKRHPEVVVLGITNDTSVDLPEIEGVVNSVEGFDWPVAYGADEYFYEYGIDAIPALMLYDPNGKLAISKVHSLAKIEQLVASEQ</sequence>
<dbReference type="InterPro" id="IPR013766">
    <property type="entry name" value="Thioredoxin_domain"/>
</dbReference>
<dbReference type="EMBL" id="CP036278">
    <property type="protein sequence ID" value="QDU58657.1"/>
    <property type="molecule type" value="Genomic_DNA"/>
</dbReference>
<dbReference type="RefSeq" id="WP_145250946.1">
    <property type="nucleotide sequence ID" value="NZ_CP036278.1"/>
</dbReference>
<keyword evidence="3" id="KW-1185">Reference proteome</keyword>
<dbReference type="PROSITE" id="PS51352">
    <property type="entry name" value="THIOREDOXIN_2"/>
    <property type="match status" value="1"/>
</dbReference>
<dbReference type="InterPro" id="IPR036249">
    <property type="entry name" value="Thioredoxin-like_sf"/>
</dbReference>
<protein>
    <submittedName>
        <fullName evidence="2">Thiol-disulfide oxidoreductase ResA</fullName>
    </submittedName>
</protein>
<evidence type="ECO:0000259" key="1">
    <source>
        <dbReference type="PROSITE" id="PS51352"/>
    </source>
</evidence>
<evidence type="ECO:0000313" key="2">
    <source>
        <dbReference type="EMBL" id="QDU58657.1"/>
    </source>
</evidence>
<dbReference type="InterPro" id="IPR012336">
    <property type="entry name" value="Thioredoxin-like_fold"/>
</dbReference>
<dbReference type="InterPro" id="IPR050553">
    <property type="entry name" value="Thioredoxin_ResA/DsbE_sf"/>
</dbReference>
<name>A0A518AV92_9BACT</name>
<reference evidence="2 3" key="1">
    <citation type="submission" date="2019-02" db="EMBL/GenBank/DDBJ databases">
        <title>Deep-cultivation of Planctomycetes and their phenomic and genomic characterization uncovers novel biology.</title>
        <authorList>
            <person name="Wiegand S."/>
            <person name="Jogler M."/>
            <person name="Boedeker C."/>
            <person name="Pinto D."/>
            <person name="Vollmers J."/>
            <person name="Rivas-Marin E."/>
            <person name="Kohn T."/>
            <person name="Peeters S.H."/>
            <person name="Heuer A."/>
            <person name="Rast P."/>
            <person name="Oberbeckmann S."/>
            <person name="Bunk B."/>
            <person name="Jeske O."/>
            <person name="Meyerdierks A."/>
            <person name="Storesund J.E."/>
            <person name="Kallscheuer N."/>
            <person name="Luecker S."/>
            <person name="Lage O.M."/>
            <person name="Pohl T."/>
            <person name="Merkel B.J."/>
            <person name="Hornburger P."/>
            <person name="Mueller R.-W."/>
            <person name="Bruemmer F."/>
            <person name="Labrenz M."/>
            <person name="Spormann A.M."/>
            <person name="Op den Camp H."/>
            <person name="Overmann J."/>
            <person name="Amann R."/>
            <person name="Jetten M.S.M."/>
            <person name="Mascher T."/>
            <person name="Medema M.H."/>
            <person name="Devos D.P."/>
            <person name="Kaster A.-K."/>
            <person name="Ovreas L."/>
            <person name="Rohde M."/>
            <person name="Galperin M.Y."/>
            <person name="Jogler C."/>
        </authorList>
    </citation>
    <scope>NUCLEOTIDE SEQUENCE [LARGE SCALE GENOMIC DNA]</scope>
    <source>
        <strain evidence="2 3">Pan181</strain>
    </source>
</reference>
<dbReference type="PANTHER" id="PTHR42852">
    <property type="entry name" value="THIOL:DISULFIDE INTERCHANGE PROTEIN DSBE"/>
    <property type="match status" value="1"/>
</dbReference>